<reference evidence="5" key="1">
    <citation type="submission" date="2011-01" db="EMBL/GenBank/DDBJ databases">
        <authorList>
            <person name="Muzny D."/>
            <person name="Qin X."/>
            <person name="Buhay C."/>
            <person name="Dugan-Rocha S."/>
            <person name="Ding Y."/>
            <person name="Chen G."/>
            <person name="Hawes A."/>
            <person name="Holder M."/>
            <person name="Jhangiani S."/>
            <person name="Johnson A."/>
            <person name="Khan Z."/>
            <person name="Li Z."/>
            <person name="Liu W."/>
            <person name="Liu X."/>
            <person name="Perez L."/>
            <person name="Shen H."/>
            <person name="Wang Q."/>
            <person name="Watt J."/>
            <person name="Xi L."/>
            <person name="Xin Y."/>
            <person name="Zhou J."/>
            <person name="Deng J."/>
            <person name="Jiang H."/>
            <person name="Liu Y."/>
            <person name="Qu J."/>
            <person name="Song X.-Z."/>
            <person name="Zhang L."/>
            <person name="Villasana D."/>
            <person name="Johnson A."/>
            <person name="Liu J."/>
            <person name="Liyanage D."/>
            <person name="Lorensuhewa L."/>
            <person name="Robinson T."/>
            <person name="Song A."/>
            <person name="Song B.-B."/>
            <person name="Dinh H."/>
            <person name="Thornton R."/>
            <person name="Coyle M."/>
            <person name="Francisco L."/>
            <person name="Jackson L."/>
            <person name="Javaid M."/>
            <person name="Korchina V."/>
            <person name="Kovar C."/>
            <person name="Mata R."/>
            <person name="Mathew T."/>
            <person name="Ngo R."/>
            <person name="Nguyen L."/>
            <person name="Nguyen N."/>
            <person name="Okwuonu G."/>
            <person name="Ongeri F."/>
            <person name="Pham C."/>
            <person name="Simmons D."/>
            <person name="Wilczek-Boney K."/>
            <person name="Hale W."/>
            <person name="Jakkamsetti A."/>
            <person name="Pham P."/>
            <person name="Ruth R."/>
            <person name="San Lucas F."/>
            <person name="Warren J."/>
            <person name="Zhang J."/>
            <person name="Zhao Z."/>
            <person name="Zhou C."/>
            <person name="Zhu D."/>
            <person name="Lee S."/>
            <person name="Bess C."/>
            <person name="Blankenburg K."/>
            <person name="Forbes L."/>
            <person name="Fu Q."/>
            <person name="Gubbala S."/>
            <person name="Hirani K."/>
            <person name="Jayaseelan J.C."/>
            <person name="Lara F."/>
            <person name="Munidasa M."/>
            <person name="Palculict T."/>
            <person name="Patil S."/>
            <person name="Pu L.-L."/>
            <person name="Saada N."/>
            <person name="Tang L."/>
            <person name="Weissenberger G."/>
            <person name="Zhu Y."/>
            <person name="Hemphill L."/>
            <person name="Shang Y."/>
            <person name="Youmans B."/>
            <person name="Ayvaz T."/>
            <person name="Ross M."/>
            <person name="Santibanez J."/>
            <person name="Aqrawi P."/>
            <person name="Gross S."/>
            <person name="Joshi V."/>
            <person name="Fowler G."/>
            <person name="Nazareth L."/>
            <person name="Reid J."/>
            <person name="Worley K."/>
            <person name="Petrosino J."/>
            <person name="Highlander S."/>
            <person name="Gibbs R."/>
        </authorList>
    </citation>
    <scope>NUCLEOTIDE SEQUENCE [LARGE SCALE GENOMIC DNA]</scope>
    <source>
        <strain evidence="5">ATCC 33269</strain>
    </source>
</reference>
<evidence type="ECO:0000313" key="5">
    <source>
        <dbReference type="EMBL" id="EFZ38162.1"/>
    </source>
</evidence>
<dbReference type="InterPro" id="IPR050306">
    <property type="entry name" value="PfkB_Carbo_kinase"/>
</dbReference>
<dbReference type="CDD" id="cd01167">
    <property type="entry name" value="bac_FRK"/>
    <property type="match status" value="1"/>
</dbReference>
<dbReference type="SUPFAM" id="SSF53613">
    <property type="entry name" value="Ribokinase-like"/>
    <property type="match status" value="1"/>
</dbReference>
<evidence type="ECO:0000256" key="1">
    <source>
        <dbReference type="ARBA" id="ARBA00010688"/>
    </source>
</evidence>
<dbReference type="InterPro" id="IPR029056">
    <property type="entry name" value="Ribokinase-like"/>
</dbReference>
<gene>
    <name evidence="5" type="ORF">HMPREF0663_10531</name>
</gene>
<dbReference type="Proteomes" id="UP000005580">
    <property type="component" value="Unassembled WGS sequence"/>
</dbReference>
<dbReference type="RefSeq" id="WP_004369234.1">
    <property type="nucleotide sequence ID" value="NZ_GL833119.1"/>
</dbReference>
<keyword evidence="6" id="KW-1185">Reference proteome</keyword>
<dbReference type="HOGENOM" id="CLU_027634_9_0_10"/>
<feature type="domain" description="Carbohydrate kinase PfkB" evidence="4">
    <location>
        <begin position="3"/>
        <end position="260"/>
    </location>
</feature>
<protein>
    <submittedName>
        <fullName evidence="5">Kinase, PfkB family</fullName>
        <ecNumber evidence="5">2.7.1.4</ecNumber>
    </submittedName>
</protein>
<dbReference type="AlphaFoldDB" id="E7RN31"/>
<sequence>MRKVIGIGETVLDIIFKDGQPTAAVPGGSTFNAVTSLGRSGINATFISEAGNDRVGKEIVRFLRGNGVDAENINVFPDSKSAISLAFLDENNDAEYLFYKDHPHDQLDFKYPDVQPDDIVVFGSYYAVNPVIRPQMVGFLDYARNHGAIIYYDVNFRAAHSNDVMRITPNLLENLEYADFVRGSREDFEVLYKMDDPDKVYASEISFYCKKFVYTNGAHPVILRAENNARCEYPVVKTDAVSTIGAGDNFNAGFIYGLMKHDIRRADIEHGLIAMQWDAVMKCALEFSADCCRHLGNYVSKAFGEQMKKEFNK</sequence>
<dbReference type="PANTHER" id="PTHR43085">
    <property type="entry name" value="HEXOKINASE FAMILY MEMBER"/>
    <property type="match status" value="1"/>
</dbReference>
<organism evidence="5 6">
    <name type="scientific">Hoylesella oralis ATCC 33269</name>
    <dbReference type="NCBI Taxonomy" id="873533"/>
    <lineage>
        <taxon>Bacteria</taxon>
        <taxon>Pseudomonadati</taxon>
        <taxon>Bacteroidota</taxon>
        <taxon>Bacteroidia</taxon>
        <taxon>Bacteroidales</taxon>
        <taxon>Prevotellaceae</taxon>
        <taxon>Hoylesella</taxon>
    </lineage>
</organism>
<keyword evidence="2 5" id="KW-0808">Transferase</keyword>
<dbReference type="PANTHER" id="PTHR43085:SF57">
    <property type="entry name" value="CARBOHYDRATE KINASE PFKB DOMAIN-CONTAINING PROTEIN"/>
    <property type="match status" value="1"/>
</dbReference>
<name>E7RN31_9BACT</name>
<dbReference type="GO" id="GO:0008865">
    <property type="term" value="F:fructokinase activity"/>
    <property type="evidence" value="ECO:0007669"/>
    <property type="project" value="UniProtKB-EC"/>
</dbReference>
<dbReference type="STRING" id="28134.SAMN05444288_0342"/>
<dbReference type="eggNOG" id="COG0524">
    <property type="taxonomic scope" value="Bacteria"/>
</dbReference>
<evidence type="ECO:0000259" key="4">
    <source>
        <dbReference type="Pfam" id="PF00294"/>
    </source>
</evidence>
<dbReference type="EC" id="2.7.1.4" evidence="5"/>
<proteinExistence type="inferred from homology"/>
<accession>E7RN31</accession>
<dbReference type="EMBL" id="AEPE02000002">
    <property type="protein sequence ID" value="EFZ38162.1"/>
    <property type="molecule type" value="Genomic_DNA"/>
</dbReference>
<comment type="caution">
    <text evidence="5">The sequence shown here is derived from an EMBL/GenBank/DDBJ whole genome shotgun (WGS) entry which is preliminary data.</text>
</comment>
<evidence type="ECO:0000313" key="6">
    <source>
        <dbReference type="Proteomes" id="UP000005580"/>
    </source>
</evidence>
<evidence type="ECO:0000256" key="2">
    <source>
        <dbReference type="ARBA" id="ARBA00022679"/>
    </source>
</evidence>
<dbReference type="Pfam" id="PF00294">
    <property type="entry name" value="PfkB"/>
    <property type="match status" value="1"/>
</dbReference>
<keyword evidence="3 5" id="KW-0418">Kinase</keyword>
<comment type="similarity">
    <text evidence="1">Belongs to the carbohydrate kinase PfkB family.</text>
</comment>
<dbReference type="Gene3D" id="3.40.1190.20">
    <property type="match status" value="1"/>
</dbReference>
<dbReference type="InterPro" id="IPR011611">
    <property type="entry name" value="PfkB_dom"/>
</dbReference>
<dbReference type="PROSITE" id="PS00584">
    <property type="entry name" value="PFKB_KINASES_2"/>
    <property type="match status" value="1"/>
</dbReference>
<evidence type="ECO:0000256" key="3">
    <source>
        <dbReference type="ARBA" id="ARBA00022777"/>
    </source>
</evidence>
<dbReference type="InterPro" id="IPR002173">
    <property type="entry name" value="Carboh/pur_kinase_PfkB_CS"/>
</dbReference>